<comment type="caution">
    <text evidence="3">The sequence shown here is derived from an EMBL/GenBank/DDBJ whole genome shotgun (WGS) entry which is preliminary data.</text>
</comment>
<sequence length="1263" mass="139993">MSVLRHGGGGGGFLQRRLTKLYTDTKTSCESVTTASKAVDDPELVALHQSFQKQRDRLLSWGLDWSDASAAQPNDIDESLTAAGFSDVVESVMSSIQDLLNEAERVQHIDPPILPSKERKLDLPSKDTLGNRPLKTQWTLDDISRSNTILSDLTACIDTLYDLSRSRRTMASSMSSSKHSTSASARRPRPNPVSPYDASYGSFSESKENVQSPKSMYDQFTYSPSATQHDYNNPFVPSNPLVISRSDLQLHGTAHDNSPPPYEPVAASSNSRAIGRLKTSASPYLLSSIKDSHVSVMIEFMPMIVNSPMNSNNSRLEKLQHSLEQLLQNARIAHLGLLRFIGYALDEPNARYAFLYQMPVDYFPFLRNPTDLLKELKPVPLVAMLPSAENYREKRMPNLETRFRLAYDLLMSALHLRSQNVVHGNINSSNVIFFPGRTDANNDEGGLAPDMQRPYLTSPARFSGDGPTPEPLSNAMYRHPEDKRSVEDDAAWAYDLYSLGLVLLEIGLWAPVKQLWKLKYDRSWFKHRVEELYVKKLGPKCGNAFMQAVQLCLDAPNFHLSTQPMTDLGLRVPQIYHYPVLDLSDPDGTFSFSMNFLYTICKIMWSCCRIDIFGAPPAEELDDCLPLALVPTPEPVPSSTKPNPFIPVPANLDKKLPTLPTDEWGTMTEERNVEKPAKKRTVKRLPHLEIPDEHLQEWNFQMMPRLSRLLQKILKDSGESCGATLMMTGESPETARTTICVTCGSVKKVRQALKKHFPIGRDDWDLIVLRGDIERSKVPRKKNRKPAKTRPNGSNEIPFRQRELNPCYQQRPLCGASIGAFQNEEHFPPVSYGGAVLVDGQPYGLTVHHMLEAPSDDEGSDDDEPDVPARSHGNWPQGSTTAATHQDQFSYSYGDDESSFEFEISDGEEDDATLSLGGDDEYWLSDDDSSDDDSIDGGFDDDDDAASIGDTAGIEPGEEPRLLVTQPAIDDDRDDEHLASHSLGYVHASSGVRRWTRKGIKHEIDWALIKVDEARMDPRNIIVETSSALPLRPGMPQPPPIFLSQVTRMEELGGLPVHCCGRTSGLQTGQISKAMTLVKLHGRHSFSTSFCVNGNFGAPGDSGAWVFDRSTGRVCAHVLAWSAKTNTTYISPMEVTLDDIARTLNASLVSLPGPPVRPVYAGSNPHSPLSPHGQQYRYQTPPQLPGDFNRLAVSGGSPVPPIPPPHPFAHPHPHHPGFGRPPHPPPPPPPPRPGSHEAQVFRAVSPIPPSLLTGPRNVERQLA</sequence>
<feature type="region of interest" description="Disordered" evidence="1">
    <location>
        <begin position="1157"/>
        <end position="1239"/>
    </location>
</feature>
<organism evidence="3 4">
    <name type="scientific">Penicillium hetheringtonii</name>
    <dbReference type="NCBI Taxonomy" id="911720"/>
    <lineage>
        <taxon>Eukaryota</taxon>
        <taxon>Fungi</taxon>
        <taxon>Dikarya</taxon>
        <taxon>Ascomycota</taxon>
        <taxon>Pezizomycotina</taxon>
        <taxon>Eurotiomycetes</taxon>
        <taxon>Eurotiomycetidae</taxon>
        <taxon>Eurotiales</taxon>
        <taxon>Aspergillaceae</taxon>
        <taxon>Penicillium</taxon>
    </lineage>
</organism>
<feature type="domain" description="Protein kinase" evidence="2">
    <location>
        <begin position="268"/>
        <end position="646"/>
    </location>
</feature>
<reference evidence="3 4" key="1">
    <citation type="journal article" date="2023" name="IMA Fungus">
        <title>Comparative genomic study of the Penicillium genus elucidates a diverse pangenome and 15 lateral gene transfer events.</title>
        <authorList>
            <person name="Petersen C."/>
            <person name="Sorensen T."/>
            <person name="Nielsen M.R."/>
            <person name="Sondergaard T.E."/>
            <person name="Sorensen J.L."/>
            <person name="Fitzpatrick D.A."/>
            <person name="Frisvad J.C."/>
            <person name="Nielsen K.L."/>
        </authorList>
    </citation>
    <scope>NUCLEOTIDE SEQUENCE [LARGE SCALE GENOMIC DNA]</scope>
    <source>
        <strain evidence="3 4">IBT 29057</strain>
    </source>
</reference>
<dbReference type="GO" id="GO:0005524">
    <property type="term" value="F:ATP binding"/>
    <property type="evidence" value="ECO:0007669"/>
    <property type="project" value="InterPro"/>
</dbReference>
<feature type="compositionally biased region" description="Low complexity" evidence="1">
    <location>
        <begin position="169"/>
        <end position="185"/>
    </location>
</feature>
<proteinExistence type="predicted"/>
<feature type="region of interest" description="Disordered" evidence="1">
    <location>
        <begin position="169"/>
        <end position="212"/>
    </location>
</feature>
<dbReference type="PANTHER" id="PTHR37542:SF2">
    <property type="entry name" value="PROTEIN KINASE DOMAIN-CONTAINING PROTEIN"/>
    <property type="match status" value="1"/>
</dbReference>
<feature type="region of interest" description="Disordered" evidence="1">
    <location>
        <begin position="777"/>
        <end position="801"/>
    </location>
</feature>
<evidence type="ECO:0000313" key="4">
    <source>
        <dbReference type="Proteomes" id="UP001216150"/>
    </source>
</evidence>
<accession>A0AAD6GUY9</accession>
<evidence type="ECO:0000259" key="2">
    <source>
        <dbReference type="PROSITE" id="PS50011"/>
    </source>
</evidence>
<dbReference type="AlphaFoldDB" id="A0AAD6GUY9"/>
<evidence type="ECO:0000313" key="3">
    <source>
        <dbReference type="EMBL" id="KAJ5590297.1"/>
    </source>
</evidence>
<feature type="compositionally biased region" description="Polar residues" evidence="1">
    <location>
        <begin position="201"/>
        <end position="212"/>
    </location>
</feature>
<dbReference type="PANTHER" id="PTHR37542">
    <property type="entry name" value="HELO DOMAIN-CONTAINING PROTEIN-RELATED"/>
    <property type="match status" value="1"/>
</dbReference>
<feature type="region of interest" description="Disordered" evidence="1">
    <location>
        <begin position="852"/>
        <end position="960"/>
    </location>
</feature>
<dbReference type="GO" id="GO:0004672">
    <property type="term" value="F:protein kinase activity"/>
    <property type="evidence" value="ECO:0007669"/>
    <property type="project" value="InterPro"/>
</dbReference>
<dbReference type="SUPFAM" id="SSF56112">
    <property type="entry name" value="Protein kinase-like (PK-like)"/>
    <property type="match status" value="1"/>
</dbReference>
<feature type="compositionally biased region" description="Polar residues" evidence="1">
    <location>
        <begin position="874"/>
        <end position="891"/>
    </location>
</feature>
<dbReference type="EMBL" id="JAQJAC010000003">
    <property type="protein sequence ID" value="KAJ5590297.1"/>
    <property type="molecule type" value="Genomic_DNA"/>
</dbReference>
<dbReference type="InterPro" id="IPR011009">
    <property type="entry name" value="Kinase-like_dom_sf"/>
</dbReference>
<dbReference type="InterPro" id="IPR000719">
    <property type="entry name" value="Prot_kinase_dom"/>
</dbReference>
<feature type="region of interest" description="Disordered" evidence="1">
    <location>
        <begin position="1244"/>
        <end position="1263"/>
    </location>
</feature>
<name>A0AAD6GUY9_9EURO</name>
<keyword evidence="4" id="KW-1185">Reference proteome</keyword>
<protein>
    <recommendedName>
        <fullName evidence="2">Protein kinase domain-containing protein</fullName>
    </recommendedName>
</protein>
<dbReference type="PROSITE" id="PS50011">
    <property type="entry name" value="PROTEIN_KINASE_DOM"/>
    <property type="match status" value="1"/>
</dbReference>
<feature type="compositionally biased region" description="Polar residues" evidence="1">
    <location>
        <begin position="1164"/>
        <end position="1181"/>
    </location>
</feature>
<feature type="compositionally biased region" description="Acidic residues" evidence="1">
    <location>
        <begin position="894"/>
        <end position="945"/>
    </location>
</feature>
<feature type="compositionally biased region" description="Pro residues" evidence="1">
    <location>
        <begin position="1198"/>
        <end position="1208"/>
    </location>
</feature>
<feature type="compositionally biased region" description="Acidic residues" evidence="1">
    <location>
        <begin position="854"/>
        <end position="866"/>
    </location>
</feature>
<evidence type="ECO:0000256" key="1">
    <source>
        <dbReference type="SAM" id="MobiDB-lite"/>
    </source>
</evidence>
<gene>
    <name evidence="3" type="ORF">N7450_004269</name>
</gene>
<dbReference type="Proteomes" id="UP001216150">
    <property type="component" value="Unassembled WGS sequence"/>
</dbReference>
<feature type="compositionally biased region" description="Basic residues" evidence="1">
    <location>
        <begin position="778"/>
        <end position="788"/>
    </location>
</feature>
<feature type="compositionally biased region" description="Pro residues" evidence="1">
    <location>
        <begin position="1219"/>
        <end position="1233"/>
    </location>
</feature>
<dbReference type="Gene3D" id="1.10.510.10">
    <property type="entry name" value="Transferase(Phosphotransferase) domain 1"/>
    <property type="match status" value="1"/>
</dbReference>